<sequence length="165" mass="17328">MRSLLMLASVVMAVSTAMAQTAFKLEPRSGAAMRTGGIADSIMAIAAGESVAGPTSGNAGTITFGLLPVRLRVTTSVDDDRTAAGIQVHPVPARDEFSIVLPDDTGRWIDVVIIDVGGTTVQRFATAVQGAASLRVDARTLANGTYVVRILDNGHVRERRIVIAR</sequence>
<gene>
    <name evidence="3" type="ORF">BGO89_04255</name>
</gene>
<dbReference type="Proteomes" id="UP000184233">
    <property type="component" value="Unassembled WGS sequence"/>
</dbReference>
<dbReference type="InterPro" id="IPR026444">
    <property type="entry name" value="Secre_tail"/>
</dbReference>
<evidence type="ECO:0000259" key="2">
    <source>
        <dbReference type="Pfam" id="PF18962"/>
    </source>
</evidence>
<dbReference type="EMBL" id="MKVH01000003">
    <property type="protein sequence ID" value="OJX60783.1"/>
    <property type="molecule type" value="Genomic_DNA"/>
</dbReference>
<reference evidence="3 4" key="1">
    <citation type="submission" date="2016-09" db="EMBL/GenBank/DDBJ databases">
        <title>Genome-resolved meta-omics ties microbial dynamics to process performance in biotechnology for thiocyanate degradation.</title>
        <authorList>
            <person name="Kantor R.S."/>
            <person name="Huddy R.J."/>
            <person name="Iyer R."/>
            <person name="Thomas B.C."/>
            <person name="Brown C.T."/>
            <person name="Anantharaman K."/>
            <person name="Tringe S."/>
            <person name="Hettich R.L."/>
            <person name="Harrison S.T."/>
            <person name="Banfield J.F."/>
        </authorList>
    </citation>
    <scope>NUCLEOTIDE SEQUENCE [LARGE SCALE GENOMIC DNA]</scope>
    <source>
        <strain evidence="3">59-99</strain>
    </source>
</reference>
<dbReference type="AlphaFoldDB" id="A0A1M3L5F3"/>
<evidence type="ECO:0000313" key="4">
    <source>
        <dbReference type="Proteomes" id="UP000184233"/>
    </source>
</evidence>
<evidence type="ECO:0000256" key="1">
    <source>
        <dbReference type="SAM" id="SignalP"/>
    </source>
</evidence>
<keyword evidence="1" id="KW-0732">Signal</keyword>
<evidence type="ECO:0000313" key="3">
    <source>
        <dbReference type="EMBL" id="OJX60783.1"/>
    </source>
</evidence>
<feature type="domain" description="Secretion system C-terminal sorting" evidence="2">
    <location>
        <begin position="88"/>
        <end position="163"/>
    </location>
</feature>
<dbReference type="Pfam" id="PF18962">
    <property type="entry name" value="Por_Secre_tail"/>
    <property type="match status" value="1"/>
</dbReference>
<dbReference type="NCBIfam" id="TIGR04183">
    <property type="entry name" value="Por_Secre_tail"/>
    <property type="match status" value="1"/>
</dbReference>
<protein>
    <recommendedName>
        <fullName evidence="2">Secretion system C-terminal sorting domain-containing protein</fullName>
    </recommendedName>
</protein>
<accession>A0A1M3L5F3</accession>
<organism evidence="3 4">
    <name type="scientific">Candidatus Kapaibacterium thiocyanatum</name>
    <dbReference type="NCBI Taxonomy" id="1895771"/>
    <lineage>
        <taxon>Bacteria</taxon>
        <taxon>Pseudomonadati</taxon>
        <taxon>Candidatus Kapaibacteriota</taxon>
        <taxon>Candidatus Kapaibacteriia</taxon>
        <taxon>Candidatus Kapaibacteriales</taxon>
        <taxon>Candidatus Kapaibacteriaceae</taxon>
        <taxon>Candidatus Kapaibacterium</taxon>
    </lineage>
</organism>
<feature type="signal peptide" evidence="1">
    <location>
        <begin position="1"/>
        <end position="19"/>
    </location>
</feature>
<dbReference type="STRING" id="1895771.BGO89_04255"/>
<feature type="chain" id="PRO_5013177467" description="Secretion system C-terminal sorting domain-containing protein" evidence="1">
    <location>
        <begin position="20"/>
        <end position="165"/>
    </location>
</feature>
<comment type="caution">
    <text evidence="3">The sequence shown here is derived from an EMBL/GenBank/DDBJ whole genome shotgun (WGS) entry which is preliminary data.</text>
</comment>
<proteinExistence type="predicted"/>
<name>A0A1M3L5F3_9BACT</name>